<dbReference type="Proteomes" id="UP001138921">
    <property type="component" value="Unassembled WGS sequence"/>
</dbReference>
<dbReference type="AlphaFoldDB" id="A0A9X1D5Q7"/>
<protein>
    <submittedName>
        <fullName evidence="1">DUF2865 domain-containing protein</fullName>
    </submittedName>
</protein>
<proteinExistence type="predicted"/>
<name>A0A9X1D5Q7_9HYPH</name>
<dbReference type="EMBL" id="JAFLWW010000006">
    <property type="protein sequence ID" value="MBT1158100.1"/>
    <property type="molecule type" value="Genomic_DNA"/>
</dbReference>
<dbReference type="Pfam" id="PF11064">
    <property type="entry name" value="DUF2865"/>
    <property type="match status" value="1"/>
</dbReference>
<evidence type="ECO:0000313" key="2">
    <source>
        <dbReference type="Proteomes" id="UP001138921"/>
    </source>
</evidence>
<reference evidence="1" key="1">
    <citation type="journal article" date="2021" name="Microorganisms">
        <title>Phylogenomic Reconstruction and Metabolic Potential of the Genus Aminobacter.</title>
        <authorList>
            <person name="Artuso I."/>
            <person name="Turrini P."/>
            <person name="Pirolo M."/>
            <person name="Lugli G.A."/>
            <person name="Ventura M."/>
            <person name="Visca P."/>
        </authorList>
    </citation>
    <scope>NUCLEOTIDE SEQUENCE</scope>
    <source>
        <strain evidence="1">LMG 26462</strain>
    </source>
</reference>
<keyword evidence="2" id="KW-1185">Reference proteome</keyword>
<dbReference type="InterPro" id="IPR021293">
    <property type="entry name" value="DUF2865"/>
</dbReference>
<comment type="caution">
    <text evidence="1">The sequence shown here is derived from an EMBL/GenBank/DDBJ whole genome shotgun (WGS) entry which is preliminary data.</text>
</comment>
<organism evidence="1 2">
    <name type="scientific">Aminobacter anthyllidis</name>
    <dbReference type="NCBI Taxonomy" id="1035067"/>
    <lineage>
        <taxon>Bacteria</taxon>
        <taxon>Pseudomonadati</taxon>
        <taxon>Pseudomonadota</taxon>
        <taxon>Alphaproteobacteria</taxon>
        <taxon>Hyphomicrobiales</taxon>
        <taxon>Phyllobacteriaceae</taxon>
        <taxon>Aminobacter</taxon>
    </lineage>
</organism>
<evidence type="ECO:0000313" key="1">
    <source>
        <dbReference type="EMBL" id="MBT1158100.1"/>
    </source>
</evidence>
<accession>A0A9X1D5Q7</accession>
<reference evidence="1" key="2">
    <citation type="submission" date="2021-03" db="EMBL/GenBank/DDBJ databases">
        <authorList>
            <person name="Artuso I."/>
            <person name="Turrini P."/>
            <person name="Pirolo M."/>
            <person name="Lugli G.A."/>
            <person name="Ventura M."/>
            <person name="Visca P."/>
        </authorList>
    </citation>
    <scope>NUCLEOTIDE SEQUENCE</scope>
    <source>
        <strain evidence="1">LMG 26462</strain>
    </source>
</reference>
<sequence>MLKTGGALGSMKLCRLALCDIRAALAWSTIFLLAGLSQAQAQAQAQAHADACSALRAQLGGGSAAPAHLTRQLAAIKALERQRQCSGRSSGGFFDPCRDLAGRRAGVEREIQTASGRGNNAAIRARLSALGCTQMAARPDRRKSERPLSYAGQAMLYCVRLADGYYFPAPNAQFVNAGYYDNTLDRCRFICNDKAMDVFALDDIGLETEEMTSVKTRQSYKDLPAAFAYRDKADFQSCDLPRYYRRANEMRARTVTPKNMEAAIIPVPQAKPEMVLDKTVTAFVPETPGATPATTRKVRVVGTPFLPN</sequence>
<gene>
    <name evidence="1" type="ORF">J1C56_21100</name>
</gene>